<evidence type="ECO:0000256" key="3">
    <source>
        <dbReference type="ARBA" id="ARBA00022630"/>
    </source>
</evidence>
<keyword evidence="4" id="KW-0288">FMN</keyword>
<reference evidence="14 16" key="1">
    <citation type="journal article" date="2012" name="Nature">
        <title>Algal genomes reveal evolutionary mosaicism and the fate of nucleomorphs.</title>
        <authorList>
            <consortium name="DOE Joint Genome Institute"/>
            <person name="Curtis B.A."/>
            <person name="Tanifuji G."/>
            <person name="Burki F."/>
            <person name="Gruber A."/>
            <person name="Irimia M."/>
            <person name="Maruyama S."/>
            <person name="Arias M.C."/>
            <person name="Ball S.G."/>
            <person name="Gile G.H."/>
            <person name="Hirakawa Y."/>
            <person name="Hopkins J.F."/>
            <person name="Kuo A."/>
            <person name="Rensing S.A."/>
            <person name="Schmutz J."/>
            <person name="Symeonidi A."/>
            <person name="Elias M."/>
            <person name="Eveleigh R.J."/>
            <person name="Herman E.K."/>
            <person name="Klute M.J."/>
            <person name="Nakayama T."/>
            <person name="Obornik M."/>
            <person name="Reyes-Prieto A."/>
            <person name="Armbrust E.V."/>
            <person name="Aves S.J."/>
            <person name="Beiko R.G."/>
            <person name="Coutinho P."/>
            <person name="Dacks J.B."/>
            <person name="Durnford D.G."/>
            <person name="Fast N.M."/>
            <person name="Green B.R."/>
            <person name="Grisdale C.J."/>
            <person name="Hempel F."/>
            <person name="Henrissat B."/>
            <person name="Hoppner M.P."/>
            <person name="Ishida K."/>
            <person name="Kim E."/>
            <person name="Koreny L."/>
            <person name="Kroth P.G."/>
            <person name="Liu Y."/>
            <person name="Malik S.B."/>
            <person name="Maier U.G."/>
            <person name="McRose D."/>
            <person name="Mock T."/>
            <person name="Neilson J.A."/>
            <person name="Onodera N.T."/>
            <person name="Poole A.M."/>
            <person name="Pritham E.J."/>
            <person name="Richards T.A."/>
            <person name="Rocap G."/>
            <person name="Roy S.W."/>
            <person name="Sarai C."/>
            <person name="Schaack S."/>
            <person name="Shirato S."/>
            <person name="Slamovits C.H."/>
            <person name="Spencer D.F."/>
            <person name="Suzuki S."/>
            <person name="Worden A.Z."/>
            <person name="Zauner S."/>
            <person name="Barry K."/>
            <person name="Bell C."/>
            <person name="Bharti A.K."/>
            <person name="Crow J.A."/>
            <person name="Grimwood J."/>
            <person name="Kramer R."/>
            <person name="Lindquist E."/>
            <person name="Lucas S."/>
            <person name="Salamov A."/>
            <person name="McFadden G.I."/>
            <person name="Lane C.E."/>
            <person name="Keeling P.J."/>
            <person name="Gray M.W."/>
            <person name="Grigoriev I.V."/>
            <person name="Archibald J.M."/>
        </authorList>
    </citation>
    <scope>NUCLEOTIDE SEQUENCE</scope>
    <source>
        <strain evidence="14 16">CCMP2712</strain>
    </source>
</reference>
<dbReference type="KEGG" id="gtt:GUITHDRAFT_49102"/>
<feature type="non-terminal residue" evidence="14">
    <location>
        <position position="1"/>
    </location>
</feature>
<dbReference type="SUPFAM" id="SSF53218">
    <property type="entry name" value="Molybdenum cofactor biosynthesis proteins"/>
    <property type="match status" value="1"/>
</dbReference>
<dbReference type="eggNOG" id="KOG2644">
    <property type="taxonomic scope" value="Eukaryota"/>
</dbReference>
<keyword evidence="7" id="KW-0547">Nucleotide-binding</keyword>
<dbReference type="Pfam" id="PF00994">
    <property type="entry name" value="MoCF_biosynth"/>
    <property type="match status" value="1"/>
</dbReference>
<dbReference type="SMART" id="SM00852">
    <property type="entry name" value="MoCF_biosynth"/>
    <property type="match status" value="1"/>
</dbReference>
<reference evidence="15" key="3">
    <citation type="submission" date="2016-03" db="UniProtKB">
        <authorList>
            <consortium name="EnsemblProtists"/>
        </authorList>
    </citation>
    <scope>IDENTIFICATION</scope>
</reference>
<dbReference type="Proteomes" id="UP000011087">
    <property type="component" value="Unassembled WGS sequence"/>
</dbReference>
<evidence type="ECO:0000256" key="1">
    <source>
        <dbReference type="ARBA" id="ARBA00004726"/>
    </source>
</evidence>
<keyword evidence="8" id="KW-0274">FAD</keyword>
<evidence type="ECO:0000256" key="12">
    <source>
        <dbReference type="ARBA" id="ARBA00049494"/>
    </source>
</evidence>
<dbReference type="Pfam" id="PF24102">
    <property type="entry name" value="FLAD1_M"/>
    <property type="match status" value="1"/>
</dbReference>
<dbReference type="InterPro" id="IPR001453">
    <property type="entry name" value="MoaB/Mog_dom"/>
</dbReference>
<dbReference type="InterPro" id="IPR036425">
    <property type="entry name" value="MoaB/Mog-like_dom_sf"/>
</dbReference>
<evidence type="ECO:0000256" key="2">
    <source>
        <dbReference type="ARBA" id="ARBA00012393"/>
    </source>
</evidence>
<evidence type="ECO:0000313" key="14">
    <source>
        <dbReference type="EMBL" id="EKX35442.1"/>
    </source>
</evidence>
<dbReference type="InterPro" id="IPR014729">
    <property type="entry name" value="Rossmann-like_a/b/a_fold"/>
</dbReference>
<protein>
    <recommendedName>
        <fullName evidence="2">FAD synthase</fullName>
        <ecNumber evidence="2">2.7.7.2</ecNumber>
    </recommendedName>
    <alternativeName>
        <fullName evidence="10">FAD pyrophosphorylase</fullName>
    </alternativeName>
    <alternativeName>
        <fullName evidence="11">FMN adenylyltransferase</fullName>
    </alternativeName>
</protein>
<feature type="domain" description="MoaB/Mog" evidence="13">
    <location>
        <begin position="283"/>
        <end position="445"/>
    </location>
</feature>
<dbReference type="Pfam" id="PF01507">
    <property type="entry name" value="PAPS_reduct"/>
    <property type="match status" value="1"/>
</dbReference>
<dbReference type="HOGENOM" id="CLU_029083_1_0_1"/>
<dbReference type="AlphaFoldDB" id="L1IH81"/>
<dbReference type="EnsemblProtists" id="EKX35442">
    <property type="protein sequence ID" value="EKX35442"/>
    <property type="gene ID" value="GUITHDRAFT_49102"/>
</dbReference>
<dbReference type="GO" id="GO:0006747">
    <property type="term" value="P:FAD biosynthetic process"/>
    <property type="evidence" value="ECO:0007669"/>
    <property type="project" value="TreeGrafter"/>
</dbReference>
<evidence type="ECO:0000256" key="6">
    <source>
        <dbReference type="ARBA" id="ARBA00022695"/>
    </source>
</evidence>
<dbReference type="CDD" id="cd23948">
    <property type="entry name" value="FAD_synthase"/>
    <property type="match status" value="1"/>
</dbReference>
<dbReference type="InterPro" id="IPR002500">
    <property type="entry name" value="PAPS_reduct_dom"/>
</dbReference>
<evidence type="ECO:0000256" key="5">
    <source>
        <dbReference type="ARBA" id="ARBA00022679"/>
    </source>
</evidence>
<dbReference type="GO" id="GO:0003919">
    <property type="term" value="F:FMN adenylyltransferase activity"/>
    <property type="evidence" value="ECO:0007669"/>
    <property type="project" value="UniProtKB-EC"/>
</dbReference>
<dbReference type="InterPro" id="IPR056596">
    <property type="entry name" value="FLAD1_M"/>
</dbReference>
<evidence type="ECO:0000256" key="11">
    <source>
        <dbReference type="ARBA" id="ARBA00031871"/>
    </source>
</evidence>
<feature type="non-terminal residue" evidence="14">
    <location>
        <position position="522"/>
    </location>
</feature>
<dbReference type="STRING" id="905079.L1IH81"/>
<keyword evidence="3" id="KW-0285">Flavoprotein</keyword>
<gene>
    <name evidence="14" type="ORF">GUITHDRAFT_49102</name>
</gene>
<dbReference type="GeneID" id="17292188"/>
<keyword evidence="6" id="KW-0548">Nucleotidyltransferase</keyword>
<keyword evidence="9" id="KW-0067">ATP-binding</keyword>
<dbReference type="Gene3D" id="3.40.50.620">
    <property type="entry name" value="HUPs"/>
    <property type="match status" value="1"/>
</dbReference>
<dbReference type="SUPFAM" id="SSF52402">
    <property type="entry name" value="Adenine nucleotide alpha hydrolases-like"/>
    <property type="match status" value="1"/>
</dbReference>
<evidence type="ECO:0000256" key="9">
    <source>
        <dbReference type="ARBA" id="ARBA00022840"/>
    </source>
</evidence>
<comment type="pathway">
    <text evidence="1">Cofactor biosynthesis; FAD biosynthesis; FAD from FMN: step 1/1.</text>
</comment>
<dbReference type="CDD" id="cd00885">
    <property type="entry name" value="cinA"/>
    <property type="match status" value="1"/>
</dbReference>
<evidence type="ECO:0000259" key="13">
    <source>
        <dbReference type="SMART" id="SM00852"/>
    </source>
</evidence>
<organism evidence="14">
    <name type="scientific">Guillardia theta (strain CCMP2712)</name>
    <name type="common">Cryptophyte</name>
    <dbReference type="NCBI Taxonomy" id="905079"/>
    <lineage>
        <taxon>Eukaryota</taxon>
        <taxon>Cryptophyceae</taxon>
        <taxon>Pyrenomonadales</taxon>
        <taxon>Geminigeraceae</taxon>
        <taxon>Guillardia</taxon>
    </lineage>
</organism>
<sequence>EKVLKAIKEIDRLLDIMEPGTLALSFNGGKDACAVMHLVREACSLHRTHKFTHVQPIWFKNPTDEFPQLISFVRSMDGKPLSRLWTLHIASEKDFISGISKIQRQVPLRCIIMGTRRTDPGCAKLSALTASTGNYPPFLRFNPILEWSYRDVWDFIISCELPYCSLYDEGFTSLGTVNDTIRNPALRIQTKGGVKDTQGDPRSKDLVPFLALAHNVPGEDGMTVGCHPVFSLLTSLCWAGMQSAKPEGVKYKQAWFLMDETLERESRLKNARATPHTRGEKAAILVIGNEIMGGVTRDENGHFLIQELRKLGLDTVEVVMIRDDQNKIAETVRRLSDSHKYVFVTGGIGPTHDDVTLPAVAQAFGCGLQTRTEILELLNQHLPNEEINEYHVKMASIPQGSQLIRNTEGPDRWPLIVKNNVYILPGVPQYCKAKFELVRDDLKRDPFFVAKLYINESETSIAQVLQDADHDHKQVDVGSYPIMGNQDYQVVVTLESKDQYALQNALAQVKDGLAPHTIFKVE</sequence>
<dbReference type="OMA" id="GCYRKAR"/>
<evidence type="ECO:0000256" key="8">
    <source>
        <dbReference type="ARBA" id="ARBA00022827"/>
    </source>
</evidence>
<dbReference type="Gene3D" id="3.40.980.10">
    <property type="entry name" value="MoaB/Mog-like domain"/>
    <property type="match status" value="1"/>
</dbReference>
<dbReference type="PANTHER" id="PTHR23293">
    <property type="entry name" value="FAD SYNTHETASE-RELATED FMN ADENYLYLTRANSFERASE"/>
    <property type="match status" value="1"/>
</dbReference>
<keyword evidence="5" id="KW-0808">Transferase</keyword>
<dbReference type="PaxDb" id="55529-EKX35442"/>
<dbReference type="OrthoDB" id="270728at2759"/>
<name>L1IH81_GUITC</name>
<dbReference type="GO" id="GO:0005524">
    <property type="term" value="F:ATP binding"/>
    <property type="evidence" value="ECO:0007669"/>
    <property type="project" value="UniProtKB-KW"/>
</dbReference>
<evidence type="ECO:0000256" key="4">
    <source>
        <dbReference type="ARBA" id="ARBA00022643"/>
    </source>
</evidence>
<dbReference type="EC" id="2.7.7.2" evidence="2"/>
<dbReference type="EMBL" id="JH993090">
    <property type="protein sequence ID" value="EKX35442.1"/>
    <property type="molecule type" value="Genomic_DNA"/>
</dbReference>
<dbReference type="RefSeq" id="XP_005822422.1">
    <property type="nucleotide sequence ID" value="XM_005822365.1"/>
</dbReference>
<evidence type="ECO:0000256" key="10">
    <source>
        <dbReference type="ARBA" id="ARBA00031145"/>
    </source>
</evidence>
<evidence type="ECO:0000313" key="16">
    <source>
        <dbReference type="Proteomes" id="UP000011087"/>
    </source>
</evidence>
<proteinExistence type="predicted"/>
<reference evidence="16" key="2">
    <citation type="submission" date="2012-11" db="EMBL/GenBank/DDBJ databases">
        <authorList>
            <person name="Kuo A."/>
            <person name="Curtis B.A."/>
            <person name="Tanifuji G."/>
            <person name="Burki F."/>
            <person name="Gruber A."/>
            <person name="Irimia M."/>
            <person name="Maruyama S."/>
            <person name="Arias M.C."/>
            <person name="Ball S.G."/>
            <person name="Gile G.H."/>
            <person name="Hirakawa Y."/>
            <person name="Hopkins J.F."/>
            <person name="Rensing S.A."/>
            <person name="Schmutz J."/>
            <person name="Symeonidi A."/>
            <person name="Elias M."/>
            <person name="Eveleigh R.J."/>
            <person name="Herman E.K."/>
            <person name="Klute M.J."/>
            <person name="Nakayama T."/>
            <person name="Obornik M."/>
            <person name="Reyes-Prieto A."/>
            <person name="Armbrust E.V."/>
            <person name="Aves S.J."/>
            <person name="Beiko R.G."/>
            <person name="Coutinho P."/>
            <person name="Dacks J.B."/>
            <person name="Durnford D.G."/>
            <person name="Fast N.M."/>
            <person name="Green B.R."/>
            <person name="Grisdale C."/>
            <person name="Hempe F."/>
            <person name="Henrissat B."/>
            <person name="Hoppner M.P."/>
            <person name="Ishida K.-I."/>
            <person name="Kim E."/>
            <person name="Koreny L."/>
            <person name="Kroth P.G."/>
            <person name="Liu Y."/>
            <person name="Malik S.-B."/>
            <person name="Maier U.G."/>
            <person name="McRose D."/>
            <person name="Mock T."/>
            <person name="Neilson J.A."/>
            <person name="Onodera N.T."/>
            <person name="Poole A.M."/>
            <person name="Pritham E.J."/>
            <person name="Richards T.A."/>
            <person name="Rocap G."/>
            <person name="Roy S.W."/>
            <person name="Sarai C."/>
            <person name="Schaack S."/>
            <person name="Shirato S."/>
            <person name="Slamovits C.H."/>
            <person name="Spencer D.F."/>
            <person name="Suzuki S."/>
            <person name="Worden A.Z."/>
            <person name="Zauner S."/>
            <person name="Barry K."/>
            <person name="Bell C."/>
            <person name="Bharti A.K."/>
            <person name="Crow J.A."/>
            <person name="Grimwood J."/>
            <person name="Kramer R."/>
            <person name="Lindquist E."/>
            <person name="Lucas S."/>
            <person name="Salamov A."/>
            <person name="McFadden G.I."/>
            <person name="Lane C.E."/>
            <person name="Keeling P.J."/>
            <person name="Gray M.W."/>
            <person name="Grigoriev I.V."/>
            <person name="Archibald J.M."/>
        </authorList>
    </citation>
    <scope>NUCLEOTIDE SEQUENCE</scope>
    <source>
        <strain evidence="16">CCMP2712</strain>
    </source>
</reference>
<accession>L1IH81</accession>
<dbReference type="PANTHER" id="PTHR23293:SF9">
    <property type="entry name" value="FAD SYNTHASE"/>
    <property type="match status" value="1"/>
</dbReference>
<evidence type="ECO:0000313" key="15">
    <source>
        <dbReference type="EnsemblProtists" id="EKX35442"/>
    </source>
</evidence>
<keyword evidence="16" id="KW-1185">Reference proteome</keyword>
<comment type="catalytic activity">
    <reaction evidence="12">
        <text>FMN + ATP + H(+) = FAD + diphosphate</text>
        <dbReference type="Rhea" id="RHEA:17237"/>
        <dbReference type="ChEBI" id="CHEBI:15378"/>
        <dbReference type="ChEBI" id="CHEBI:30616"/>
        <dbReference type="ChEBI" id="CHEBI:33019"/>
        <dbReference type="ChEBI" id="CHEBI:57692"/>
        <dbReference type="ChEBI" id="CHEBI:58210"/>
        <dbReference type="EC" id="2.7.7.2"/>
    </reaction>
</comment>
<evidence type="ECO:0000256" key="7">
    <source>
        <dbReference type="ARBA" id="ARBA00022741"/>
    </source>
</evidence>